<sequence>MPVIQIQKVPLPCFQLFIRSERWGDARTISRACSPLKQKPDHVIFTTYQEKEDGSIDRVTEVSEPRIDG</sequence>
<dbReference type="EMBL" id="BLKC01000034">
    <property type="protein sequence ID" value="GFF38332.1"/>
    <property type="molecule type" value="Genomic_DNA"/>
</dbReference>
<evidence type="ECO:0000313" key="1">
    <source>
        <dbReference type="EMBL" id="GFF38332.1"/>
    </source>
</evidence>
<reference evidence="1 2" key="1">
    <citation type="submission" date="2020-01" db="EMBL/GenBank/DDBJ databases">
        <title>Draft genome sequence of Aspergillus udagawae IFM 46972.</title>
        <authorList>
            <person name="Takahashi H."/>
            <person name="Yaguchi T."/>
        </authorList>
    </citation>
    <scope>NUCLEOTIDE SEQUENCE [LARGE SCALE GENOMIC DNA]</scope>
    <source>
        <strain evidence="1 2">IFM 46972</strain>
    </source>
</reference>
<name>A0A8H3NRA9_9EURO</name>
<dbReference type="Proteomes" id="UP000465221">
    <property type="component" value="Unassembled WGS sequence"/>
</dbReference>
<accession>A0A8H3NRA9</accession>
<organism evidence="1 2">
    <name type="scientific">Aspergillus udagawae</name>
    <dbReference type="NCBI Taxonomy" id="91492"/>
    <lineage>
        <taxon>Eukaryota</taxon>
        <taxon>Fungi</taxon>
        <taxon>Dikarya</taxon>
        <taxon>Ascomycota</taxon>
        <taxon>Pezizomycotina</taxon>
        <taxon>Eurotiomycetes</taxon>
        <taxon>Eurotiomycetidae</taxon>
        <taxon>Eurotiales</taxon>
        <taxon>Aspergillaceae</taxon>
        <taxon>Aspergillus</taxon>
        <taxon>Aspergillus subgen. Fumigati</taxon>
    </lineage>
</organism>
<comment type="caution">
    <text evidence="1">The sequence shown here is derived from an EMBL/GenBank/DDBJ whole genome shotgun (WGS) entry which is preliminary data.</text>
</comment>
<dbReference type="AlphaFoldDB" id="A0A8H3NRA9"/>
<evidence type="ECO:0000313" key="2">
    <source>
        <dbReference type="Proteomes" id="UP000465221"/>
    </source>
</evidence>
<gene>
    <name evidence="1" type="ORF">IFM46972_05513</name>
</gene>
<proteinExistence type="predicted"/>
<protein>
    <submittedName>
        <fullName evidence="1">Uncharacterized protein</fullName>
    </submittedName>
</protein>